<dbReference type="EnsemblMetazoa" id="RPRC003000-RA">
    <property type="protein sequence ID" value="RPRC003000-PA"/>
    <property type="gene ID" value="RPRC003000"/>
</dbReference>
<name>T1HG28_RHOPR</name>
<sequence length="146" mass="16447">MINGGQEDWNESASSDENFYSEFVQPGPTDGISKSVWMATFGGFFRLETKREKTLAMKPSSEGLSGERSAESGKPRDSDNPLSLFEEQIERLGKTRGKTLAEMKSIVLYRDLTDTWPERSSATNDAVDEEELLNYLLKSNDSYLRC</sequence>
<evidence type="ECO:0000313" key="3">
    <source>
        <dbReference type="Proteomes" id="UP000015103"/>
    </source>
</evidence>
<dbReference type="EMBL" id="ACPB03002082">
    <property type="status" value="NOT_ANNOTATED_CDS"/>
    <property type="molecule type" value="Genomic_DNA"/>
</dbReference>
<dbReference type="Proteomes" id="UP000015103">
    <property type="component" value="Unassembled WGS sequence"/>
</dbReference>
<feature type="region of interest" description="Disordered" evidence="1">
    <location>
        <begin position="1"/>
        <end position="32"/>
    </location>
</feature>
<accession>T1HG28</accession>
<organism evidence="2 3">
    <name type="scientific">Rhodnius prolixus</name>
    <name type="common">Triatomid bug</name>
    <dbReference type="NCBI Taxonomy" id="13249"/>
    <lineage>
        <taxon>Eukaryota</taxon>
        <taxon>Metazoa</taxon>
        <taxon>Ecdysozoa</taxon>
        <taxon>Arthropoda</taxon>
        <taxon>Hexapoda</taxon>
        <taxon>Insecta</taxon>
        <taxon>Pterygota</taxon>
        <taxon>Neoptera</taxon>
        <taxon>Paraneoptera</taxon>
        <taxon>Hemiptera</taxon>
        <taxon>Heteroptera</taxon>
        <taxon>Panheteroptera</taxon>
        <taxon>Cimicomorpha</taxon>
        <taxon>Reduviidae</taxon>
        <taxon>Triatominae</taxon>
        <taxon>Rhodnius</taxon>
    </lineage>
</organism>
<reference evidence="2" key="1">
    <citation type="submission" date="2015-05" db="UniProtKB">
        <authorList>
            <consortium name="EnsemblMetazoa"/>
        </authorList>
    </citation>
    <scope>IDENTIFICATION</scope>
</reference>
<feature type="region of interest" description="Disordered" evidence="1">
    <location>
        <begin position="55"/>
        <end position="83"/>
    </location>
</feature>
<dbReference type="VEuPathDB" id="VectorBase:RPRC003000"/>
<feature type="compositionally biased region" description="Basic and acidic residues" evidence="1">
    <location>
        <begin position="68"/>
        <end position="79"/>
    </location>
</feature>
<protein>
    <submittedName>
        <fullName evidence="2">Uncharacterized protein</fullName>
    </submittedName>
</protein>
<dbReference type="InParanoid" id="T1HG28"/>
<dbReference type="AlphaFoldDB" id="T1HG28"/>
<proteinExistence type="predicted"/>
<keyword evidence="3" id="KW-1185">Reference proteome</keyword>
<evidence type="ECO:0000256" key="1">
    <source>
        <dbReference type="SAM" id="MobiDB-lite"/>
    </source>
</evidence>
<dbReference type="HOGENOM" id="CLU_1779716_0_0_1"/>
<evidence type="ECO:0000313" key="2">
    <source>
        <dbReference type="EnsemblMetazoa" id="RPRC003000-PA"/>
    </source>
</evidence>